<dbReference type="GO" id="GO:0005762">
    <property type="term" value="C:mitochondrial large ribosomal subunit"/>
    <property type="evidence" value="ECO:0007669"/>
    <property type="project" value="TreeGrafter"/>
</dbReference>
<accession>A0A0P1KNT1</accession>
<proteinExistence type="inferred from homology"/>
<keyword evidence="5" id="KW-0687">Ribonucleoprotein</keyword>
<reference evidence="9" key="1">
    <citation type="submission" date="2015-10" db="EMBL/GenBank/DDBJ databases">
        <authorList>
            <person name="Devillers H."/>
        </authorList>
    </citation>
    <scope>NUCLEOTIDE SEQUENCE [LARGE SCALE GENOMIC DNA]</scope>
</reference>
<evidence type="ECO:0000256" key="3">
    <source>
        <dbReference type="ARBA" id="ARBA00022980"/>
    </source>
</evidence>
<keyword evidence="4" id="KW-0496">Mitochondrion</keyword>
<evidence type="ECO:0000256" key="7">
    <source>
        <dbReference type="ARBA" id="ARBA00035179"/>
    </source>
</evidence>
<comment type="similarity">
    <text evidence="6">Belongs to the mitochondrion-specific ribosomal protein mL54 family.</text>
</comment>
<dbReference type="InterPro" id="IPR013870">
    <property type="entry name" value="Ribosomal_mL54"/>
</dbReference>
<comment type="subcellular location">
    <subcellularLocation>
        <location evidence="1">Mitochondrion</location>
    </subcellularLocation>
</comment>
<dbReference type="PANTHER" id="PTHR28595">
    <property type="entry name" value="39S RIBOSOMAL PROTEIN L54, MITOCHONDRIAL"/>
    <property type="match status" value="1"/>
</dbReference>
<evidence type="ECO:0000256" key="6">
    <source>
        <dbReference type="ARBA" id="ARBA00033752"/>
    </source>
</evidence>
<evidence type="ECO:0000256" key="1">
    <source>
        <dbReference type="ARBA" id="ARBA00004173"/>
    </source>
</evidence>
<keyword evidence="2" id="KW-0809">Transit peptide</keyword>
<gene>
    <name evidence="8" type="ORF">LAQU0_S02e05732g</name>
</gene>
<evidence type="ECO:0000256" key="2">
    <source>
        <dbReference type="ARBA" id="ARBA00022946"/>
    </source>
</evidence>
<evidence type="ECO:0000256" key="4">
    <source>
        <dbReference type="ARBA" id="ARBA00023128"/>
    </source>
</evidence>
<name>A0A0P1KNT1_9SACH</name>
<keyword evidence="3" id="KW-0689">Ribosomal protein</keyword>
<keyword evidence="9" id="KW-1185">Reference proteome</keyword>
<dbReference type="GO" id="GO:0003735">
    <property type="term" value="F:structural constituent of ribosome"/>
    <property type="evidence" value="ECO:0007669"/>
    <property type="project" value="TreeGrafter"/>
</dbReference>
<dbReference type="OrthoDB" id="10252718at2759"/>
<dbReference type="AlphaFoldDB" id="A0A0P1KNT1"/>
<sequence length="123" mass="14114">MINYARGLKTRKPIQIFMFTNLRSFTSKRTLSVSRAVFQGQKITPSGVISSCPAGTPLNLQIKKSGKEPVALEDHEYPEWLWTVLDSKAQLKKLQEDPLKLRKKQLRSANRDKIKQNNFLSEI</sequence>
<evidence type="ECO:0000313" key="9">
    <source>
        <dbReference type="Proteomes" id="UP000236544"/>
    </source>
</evidence>
<dbReference type="Pfam" id="PF08561">
    <property type="entry name" value="Ribosomal_L37"/>
    <property type="match status" value="1"/>
</dbReference>
<dbReference type="Proteomes" id="UP000236544">
    <property type="component" value="Unassembled WGS sequence"/>
</dbReference>
<evidence type="ECO:0000256" key="5">
    <source>
        <dbReference type="ARBA" id="ARBA00023274"/>
    </source>
</evidence>
<organism evidence="8 9">
    <name type="scientific">Lachancea quebecensis</name>
    <dbReference type="NCBI Taxonomy" id="1654605"/>
    <lineage>
        <taxon>Eukaryota</taxon>
        <taxon>Fungi</taxon>
        <taxon>Dikarya</taxon>
        <taxon>Ascomycota</taxon>
        <taxon>Saccharomycotina</taxon>
        <taxon>Saccharomycetes</taxon>
        <taxon>Saccharomycetales</taxon>
        <taxon>Saccharomycetaceae</taxon>
        <taxon>Lachancea</taxon>
    </lineage>
</organism>
<dbReference type="PANTHER" id="PTHR28595:SF1">
    <property type="entry name" value="LARGE RIBOSOMAL SUBUNIT PROTEIN ML54"/>
    <property type="match status" value="1"/>
</dbReference>
<dbReference type="EMBL" id="LN890542">
    <property type="protein sequence ID" value="CUS21094.1"/>
    <property type="molecule type" value="Genomic_DNA"/>
</dbReference>
<protein>
    <recommendedName>
        <fullName evidence="7">Large ribosomal subunit protein mL54</fullName>
    </recommendedName>
</protein>
<evidence type="ECO:0000313" key="8">
    <source>
        <dbReference type="EMBL" id="CUS21094.1"/>
    </source>
</evidence>